<evidence type="ECO:0000313" key="2">
    <source>
        <dbReference type="EMBL" id="MBB1488864.1"/>
    </source>
</evidence>
<reference evidence="2 3" key="1">
    <citation type="submission" date="2020-08" db="EMBL/GenBank/DDBJ databases">
        <title>Oceanospirillum sp. nov. isolated from marine sediment.</title>
        <authorList>
            <person name="Ji X."/>
        </authorList>
    </citation>
    <scope>NUCLEOTIDE SEQUENCE [LARGE SCALE GENOMIC DNA]</scope>
    <source>
        <strain evidence="2 3">D5</strain>
    </source>
</reference>
<sequence>MPDLTVSPEITLSPLSEAEVLTLYHLVRKNHSFLRRSLSWVDSIVDEEDMLRYIRHRVSAYQSSSWYIIRFRGAAAGIIGVKGVVQRQAELSYWLAKDMCKKGLVILSLNFLENQLLRAGRVDLLCFRCEPDNKPSIRVALRTGASYRYARKEMDTDTGEQKIYNIYVKRIRKRASA</sequence>
<dbReference type="InterPro" id="IPR051908">
    <property type="entry name" value="Ribosomal_N-acetyltransferase"/>
</dbReference>
<dbReference type="PANTHER" id="PTHR43441:SF11">
    <property type="entry name" value="RIBOSOMAL-PROTEIN-SERINE ACETYLTRANSFERASE"/>
    <property type="match status" value="1"/>
</dbReference>
<dbReference type="Pfam" id="PF13302">
    <property type="entry name" value="Acetyltransf_3"/>
    <property type="match status" value="1"/>
</dbReference>
<evidence type="ECO:0000259" key="1">
    <source>
        <dbReference type="Pfam" id="PF13302"/>
    </source>
</evidence>
<evidence type="ECO:0000313" key="3">
    <source>
        <dbReference type="Proteomes" id="UP000565262"/>
    </source>
</evidence>
<gene>
    <name evidence="2" type="ORF">H4O21_19830</name>
</gene>
<name>A0A839IW58_9GAMM</name>
<protein>
    <submittedName>
        <fullName evidence="2">GNAT family N-acetyltransferase</fullName>
    </submittedName>
</protein>
<dbReference type="SUPFAM" id="SSF55729">
    <property type="entry name" value="Acyl-CoA N-acyltransferases (Nat)"/>
    <property type="match status" value="1"/>
</dbReference>
<keyword evidence="2" id="KW-0808">Transferase</keyword>
<dbReference type="InterPro" id="IPR000182">
    <property type="entry name" value="GNAT_dom"/>
</dbReference>
<dbReference type="GO" id="GO:0008999">
    <property type="term" value="F:protein-N-terminal-alanine acetyltransferase activity"/>
    <property type="evidence" value="ECO:0007669"/>
    <property type="project" value="TreeGrafter"/>
</dbReference>
<dbReference type="Gene3D" id="3.40.630.30">
    <property type="match status" value="1"/>
</dbReference>
<dbReference type="GO" id="GO:1990189">
    <property type="term" value="F:protein N-terminal-serine acetyltransferase activity"/>
    <property type="evidence" value="ECO:0007669"/>
    <property type="project" value="TreeGrafter"/>
</dbReference>
<proteinExistence type="predicted"/>
<dbReference type="PANTHER" id="PTHR43441">
    <property type="entry name" value="RIBOSOMAL-PROTEIN-SERINE ACETYLTRANSFERASE"/>
    <property type="match status" value="1"/>
</dbReference>
<dbReference type="Proteomes" id="UP000565262">
    <property type="component" value="Unassembled WGS sequence"/>
</dbReference>
<feature type="domain" description="N-acetyltransferase" evidence="1">
    <location>
        <begin position="10"/>
        <end position="145"/>
    </location>
</feature>
<dbReference type="InterPro" id="IPR016181">
    <property type="entry name" value="Acyl_CoA_acyltransferase"/>
</dbReference>
<keyword evidence="3" id="KW-1185">Reference proteome</keyword>
<organism evidence="2 3">
    <name type="scientific">Oceanospirillum sediminis</name>
    <dbReference type="NCBI Taxonomy" id="2760088"/>
    <lineage>
        <taxon>Bacteria</taxon>
        <taxon>Pseudomonadati</taxon>
        <taxon>Pseudomonadota</taxon>
        <taxon>Gammaproteobacteria</taxon>
        <taxon>Oceanospirillales</taxon>
        <taxon>Oceanospirillaceae</taxon>
        <taxon>Oceanospirillum</taxon>
    </lineage>
</organism>
<accession>A0A839IW58</accession>
<dbReference type="AlphaFoldDB" id="A0A839IW58"/>
<dbReference type="EMBL" id="JACJFM010000037">
    <property type="protein sequence ID" value="MBB1488864.1"/>
    <property type="molecule type" value="Genomic_DNA"/>
</dbReference>
<dbReference type="RefSeq" id="WP_182810636.1">
    <property type="nucleotide sequence ID" value="NZ_JACJFM010000037.1"/>
</dbReference>
<comment type="caution">
    <text evidence="2">The sequence shown here is derived from an EMBL/GenBank/DDBJ whole genome shotgun (WGS) entry which is preliminary data.</text>
</comment>
<dbReference type="GO" id="GO:0005737">
    <property type="term" value="C:cytoplasm"/>
    <property type="evidence" value="ECO:0007669"/>
    <property type="project" value="TreeGrafter"/>
</dbReference>